<evidence type="ECO:0000256" key="1">
    <source>
        <dbReference type="SAM" id="Coils"/>
    </source>
</evidence>
<dbReference type="PIRSF" id="PIRSF002845">
    <property type="entry name" value="Ttrprl_mtas_MazG"/>
    <property type="match status" value="1"/>
</dbReference>
<dbReference type="Pfam" id="PF00590">
    <property type="entry name" value="TP_methylase"/>
    <property type="match status" value="1"/>
</dbReference>
<dbReference type="SUPFAM" id="SSF101386">
    <property type="entry name" value="all-alpha NTP pyrophosphatases"/>
    <property type="match status" value="2"/>
</dbReference>
<keyword evidence="5" id="KW-1185">Reference proteome</keyword>
<dbReference type="GO" id="GO:0046047">
    <property type="term" value="P:TTP catabolic process"/>
    <property type="evidence" value="ECO:0007669"/>
    <property type="project" value="TreeGrafter"/>
</dbReference>
<dbReference type="GO" id="GO:0032259">
    <property type="term" value="P:methylation"/>
    <property type="evidence" value="ECO:0007669"/>
    <property type="project" value="UniProtKB-KW"/>
</dbReference>
<dbReference type="GO" id="GO:0047429">
    <property type="term" value="F:nucleoside triphosphate diphosphatase activity"/>
    <property type="evidence" value="ECO:0007669"/>
    <property type="project" value="InterPro"/>
</dbReference>
<sequence length="489" mass="56227">MKHKVTVVGLGPGSEDGLTLGALKALRQAPNVVLRTEMHGIVPFLKAQGIEYTSMDDIYQDGEDFDHVYEAMVKRVMDMAQSGQVVVGVPGHPLIGERLTFELLRRLDREMYDIDIIPGVSSADALLALVQKAGIEGLKILSAPEMTEDLINVRLATVVINMYDALIASDVKLLLLRFYPHDLEVFVSWQTQDNRLEYKAVPLYQLDRQRRYDHTTCMYLPPVKFERLESFDMNHLKQIMEILRSPQGCPWDKEQTHETLKRYLIEEAYEVIESIDKQDEDKLLEELGDVLLQVVFHSQIARERGAFDIFDVITRICQKMIHRHTHIFGDIVAENAQQVVANWEDMKRHEKGFATHTQVLRDIPSILPALIRSYKVQEKAALVGFDWESVEGAMQKLEEELAELKEVCSGSDQQKIREEIGDLLFAAVNVARFLKVDPELALKDTIEKFIARFEYIEKNANRPLHEMTLEEMDELWNQAKKLFLTKKHV</sequence>
<keyword evidence="4" id="KW-0489">Methyltransferase</keyword>
<dbReference type="CDD" id="cd11528">
    <property type="entry name" value="NTP-PPase_MazG_Nterm"/>
    <property type="match status" value="1"/>
</dbReference>
<reference evidence="4 5" key="1">
    <citation type="submission" date="2016-10" db="EMBL/GenBank/DDBJ databases">
        <authorList>
            <person name="de Groot N.N."/>
        </authorList>
    </citation>
    <scope>NUCLEOTIDE SEQUENCE [LARGE SCALE GENOMIC DNA]</scope>
    <source>
        <strain evidence="4 5">DSM 20678</strain>
    </source>
</reference>
<dbReference type="InterPro" id="IPR004518">
    <property type="entry name" value="MazG-like_dom"/>
</dbReference>
<dbReference type="NCBIfam" id="TIGR00444">
    <property type="entry name" value="mazG"/>
    <property type="match status" value="1"/>
</dbReference>
<proteinExistence type="predicted"/>
<dbReference type="OrthoDB" id="9808939at2"/>
<dbReference type="InterPro" id="IPR048015">
    <property type="entry name" value="NTP-PPase_MazG-like_N"/>
</dbReference>
<dbReference type="SUPFAM" id="SSF53790">
    <property type="entry name" value="Tetrapyrrole methylase"/>
    <property type="match status" value="1"/>
</dbReference>
<dbReference type="GO" id="GO:0006950">
    <property type="term" value="P:response to stress"/>
    <property type="evidence" value="ECO:0007669"/>
    <property type="project" value="UniProtKB-ARBA"/>
</dbReference>
<dbReference type="CDD" id="cd11723">
    <property type="entry name" value="YabN_N_like"/>
    <property type="match status" value="1"/>
</dbReference>
<dbReference type="GO" id="GO:0046061">
    <property type="term" value="P:dATP catabolic process"/>
    <property type="evidence" value="ECO:0007669"/>
    <property type="project" value="TreeGrafter"/>
</dbReference>
<dbReference type="AlphaFoldDB" id="A0A1I5XBB7"/>
<feature type="domain" description="Tetrapyrrole methylase" evidence="2">
    <location>
        <begin position="4"/>
        <end position="187"/>
    </location>
</feature>
<dbReference type="GO" id="GO:0046076">
    <property type="term" value="P:dTTP catabolic process"/>
    <property type="evidence" value="ECO:0007669"/>
    <property type="project" value="TreeGrafter"/>
</dbReference>
<dbReference type="FunFam" id="1.10.287.1080:FF:000003">
    <property type="entry name" value="Nucleoside triphosphate pyrophosphohydrolase"/>
    <property type="match status" value="1"/>
</dbReference>
<dbReference type="RefSeq" id="WP_092282563.1">
    <property type="nucleotide sequence ID" value="NZ_FOXR01000024.1"/>
</dbReference>
<dbReference type="GO" id="GO:0008168">
    <property type="term" value="F:methyltransferase activity"/>
    <property type="evidence" value="ECO:0007669"/>
    <property type="project" value="UniProtKB-KW"/>
</dbReference>
<protein>
    <submittedName>
        <fullName evidence="4">Tetrapyrrole methylase family protein / MazG family protein</fullName>
    </submittedName>
</protein>
<dbReference type="CDD" id="cd11529">
    <property type="entry name" value="NTP-PPase_MazG_Cterm"/>
    <property type="match status" value="1"/>
</dbReference>
<dbReference type="PANTHER" id="PTHR30522:SF0">
    <property type="entry name" value="NUCLEOSIDE TRIPHOSPHATE PYROPHOSPHOHYDROLASE"/>
    <property type="match status" value="1"/>
</dbReference>
<organism evidence="4 5">
    <name type="scientific">Caldicoprobacter faecalis</name>
    <dbReference type="NCBI Taxonomy" id="937334"/>
    <lineage>
        <taxon>Bacteria</taxon>
        <taxon>Bacillati</taxon>
        <taxon>Bacillota</taxon>
        <taxon>Clostridia</taxon>
        <taxon>Caldicoprobacterales</taxon>
        <taxon>Caldicoprobacteraceae</taxon>
        <taxon>Caldicoprobacter</taxon>
    </lineage>
</organism>
<dbReference type="Proteomes" id="UP000198577">
    <property type="component" value="Unassembled WGS sequence"/>
</dbReference>
<dbReference type="NCBIfam" id="NF007113">
    <property type="entry name" value="PRK09562.1"/>
    <property type="match status" value="1"/>
</dbReference>
<feature type="domain" description="NTP pyrophosphohydrolase MazG-like" evidence="3">
    <location>
        <begin position="391"/>
        <end position="452"/>
    </location>
</feature>
<feature type="domain" description="NTP pyrophosphohydrolase MazG-like" evidence="3">
    <location>
        <begin position="255"/>
        <end position="328"/>
    </location>
</feature>
<dbReference type="InterPro" id="IPR035996">
    <property type="entry name" value="4pyrrol_Methylase_sf"/>
</dbReference>
<dbReference type="InterPro" id="IPR014777">
    <property type="entry name" value="4pyrrole_Mease_sub1"/>
</dbReference>
<evidence type="ECO:0000313" key="4">
    <source>
        <dbReference type="EMBL" id="SFQ29146.1"/>
    </source>
</evidence>
<dbReference type="InterPro" id="IPR024180">
    <property type="entry name" value="Tetrapyrrole_Mease/MazG_pred"/>
</dbReference>
<name>A0A1I5XBB7_9FIRM</name>
<dbReference type="Gene3D" id="1.10.287.1080">
    <property type="entry name" value="MazG-like"/>
    <property type="match status" value="2"/>
</dbReference>
<dbReference type="InterPro" id="IPR000878">
    <property type="entry name" value="4pyrrol_Mease"/>
</dbReference>
<dbReference type="STRING" id="937334.SAMN05444406_1249"/>
<dbReference type="GO" id="GO:0006203">
    <property type="term" value="P:dGTP catabolic process"/>
    <property type="evidence" value="ECO:0007669"/>
    <property type="project" value="TreeGrafter"/>
</dbReference>
<dbReference type="FunFam" id="1.10.287.1080:FF:000001">
    <property type="entry name" value="Nucleoside triphosphate pyrophosphohydrolase"/>
    <property type="match status" value="1"/>
</dbReference>
<keyword evidence="1" id="KW-0175">Coiled coil</keyword>
<dbReference type="Pfam" id="PF03819">
    <property type="entry name" value="MazG"/>
    <property type="match status" value="2"/>
</dbReference>
<dbReference type="InterPro" id="IPR035013">
    <property type="entry name" value="YabN_N"/>
</dbReference>
<dbReference type="GO" id="GO:0046081">
    <property type="term" value="P:dUTP catabolic process"/>
    <property type="evidence" value="ECO:0007669"/>
    <property type="project" value="TreeGrafter"/>
</dbReference>
<keyword evidence="4" id="KW-0808">Transferase</keyword>
<accession>A0A1I5XBB7</accession>
<dbReference type="Gene3D" id="3.40.1010.10">
    <property type="entry name" value="Cobalt-precorrin-4 Transmethylase, Domain 1"/>
    <property type="match status" value="1"/>
</dbReference>
<dbReference type="InterPro" id="IPR011551">
    <property type="entry name" value="NTP_PyrPHydrolase_MazG"/>
</dbReference>
<evidence type="ECO:0000259" key="2">
    <source>
        <dbReference type="Pfam" id="PF00590"/>
    </source>
</evidence>
<evidence type="ECO:0000259" key="3">
    <source>
        <dbReference type="Pfam" id="PF03819"/>
    </source>
</evidence>
<dbReference type="InterPro" id="IPR048011">
    <property type="entry name" value="NTP-PPase_MazG-like_C"/>
</dbReference>
<dbReference type="PANTHER" id="PTHR30522">
    <property type="entry name" value="NUCLEOSIDE TRIPHOSPHATE PYROPHOSPHOHYDROLASE"/>
    <property type="match status" value="1"/>
</dbReference>
<feature type="coiled-coil region" evidence="1">
    <location>
        <begin position="387"/>
        <end position="414"/>
    </location>
</feature>
<dbReference type="GO" id="GO:0046052">
    <property type="term" value="P:UTP catabolic process"/>
    <property type="evidence" value="ECO:0007669"/>
    <property type="project" value="TreeGrafter"/>
</dbReference>
<evidence type="ECO:0000313" key="5">
    <source>
        <dbReference type="Proteomes" id="UP000198577"/>
    </source>
</evidence>
<dbReference type="EMBL" id="FOXR01000024">
    <property type="protein sequence ID" value="SFQ29146.1"/>
    <property type="molecule type" value="Genomic_DNA"/>
</dbReference>
<gene>
    <name evidence="4" type="ORF">SAMN05444406_1249</name>
</gene>